<dbReference type="PANTHER" id="PTHR47926:SF343">
    <property type="entry name" value="PENTACOTRIPEPTIDE-REPEAT REGION OF PRORP DOMAIN-CONTAINING PROTEIN"/>
    <property type="match status" value="1"/>
</dbReference>
<dbReference type="FunFam" id="1.25.40.10:FF:000090">
    <property type="entry name" value="Pentatricopeptide repeat-containing protein, chloroplastic"/>
    <property type="match status" value="1"/>
</dbReference>
<protein>
    <submittedName>
        <fullName evidence="5">Pentatricopeptide repeat-containing protein</fullName>
    </submittedName>
</protein>
<evidence type="ECO:0000256" key="3">
    <source>
        <dbReference type="ARBA" id="ARBA00022946"/>
    </source>
</evidence>
<dbReference type="Proteomes" id="UP000241394">
    <property type="component" value="Chromosome LG19"/>
</dbReference>
<feature type="repeat" description="PPR" evidence="4">
    <location>
        <begin position="204"/>
        <end position="238"/>
    </location>
</feature>
<feature type="repeat" description="PPR" evidence="4">
    <location>
        <begin position="72"/>
        <end position="106"/>
    </location>
</feature>
<keyword evidence="2" id="KW-0677">Repeat</keyword>
<comment type="similarity">
    <text evidence="1">Belongs to the PPR family. PCMP-H subfamily.</text>
</comment>
<feature type="repeat" description="PPR" evidence="4">
    <location>
        <begin position="319"/>
        <end position="353"/>
    </location>
</feature>
<dbReference type="Pfam" id="PF13041">
    <property type="entry name" value="PPR_2"/>
    <property type="match status" value="5"/>
</dbReference>
<reference evidence="5 6" key="1">
    <citation type="submission" date="2017-07" db="EMBL/GenBank/DDBJ databases">
        <title>An improved, manually edited Actinidia chinensis var. chinensis (kiwifruit) genome highlights the challenges associated with draft genomes and gene prediction in plants.</title>
        <authorList>
            <person name="Pilkington S."/>
            <person name="Crowhurst R."/>
            <person name="Hilario E."/>
            <person name="Nardozza S."/>
            <person name="Fraser L."/>
            <person name="Peng Y."/>
            <person name="Gunaseelan K."/>
            <person name="Simpson R."/>
            <person name="Tahir J."/>
            <person name="Deroles S."/>
            <person name="Templeton K."/>
            <person name="Luo Z."/>
            <person name="Davy M."/>
            <person name="Cheng C."/>
            <person name="Mcneilage M."/>
            <person name="Scaglione D."/>
            <person name="Liu Y."/>
            <person name="Zhang Q."/>
            <person name="Datson P."/>
            <person name="De Silva N."/>
            <person name="Gardiner S."/>
            <person name="Bassett H."/>
            <person name="Chagne D."/>
            <person name="Mccallum J."/>
            <person name="Dzierzon H."/>
            <person name="Deng C."/>
            <person name="Wang Y.-Y."/>
            <person name="Barron N."/>
            <person name="Manako K."/>
            <person name="Bowen J."/>
            <person name="Foster T."/>
            <person name="Erridge Z."/>
            <person name="Tiffin H."/>
            <person name="Waite C."/>
            <person name="Davies K."/>
            <person name="Grierson E."/>
            <person name="Laing W."/>
            <person name="Kirk R."/>
            <person name="Chen X."/>
            <person name="Wood M."/>
            <person name="Montefiori M."/>
            <person name="Brummell D."/>
            <person name="Schwinn K."/>
            <person name="Catanach A."/>
            <person name="Fullerton C."/>
            <person name="Li D."/>
            <person name="Meiyalaghan S."/>
            <person name="Nieuwenhuizen N."/>
            <person name="Read N."/>
            <person name="Prakash R."/>
            <person name="Hunter D."/>
            <person name="Zhang H."/>
            <person name="Mckenzie M."/>
            <person name="Knabel M."/>
            <person name="Harris A."/>
            <person name="Allan A."/>
            <person name="Chen A."/>
            <person name="Janssen B."/>
            <person name="Plunkett B."/>
            <person name="Dwamena C."/>
            <person name="Voogd C."/>
            <person name="Leif D."/>
            <person name="Lafferty D."/>
            <person name="Souleyre E."/>
            <person name="Varkonyi-Gasic E."/>
            <person name="Gambi F."/>
            <person name="Hanley J."/>
            <person name="Yao J.-L."/>
            <person name="Cheung J."/>
            <person name="David K."/>
            <person name="Warren B."/>
            <person name="Marsh K."/>
            <person name="Snowden K."/>
            <person name="Lin-Wang K."/>
            <person name="Brian L."/>
            <person name="Martinez-Sanchez M."/>
            <person name="Wang M."/>
            <person name="Ileperuma N."/>
            <person name="Macnee N."/>
            <person name="Campin R."/>
            <person name="Mcatee P."/>
            <person name="Drummond R."/>
            <person name="Espley R."/>
            <person name="Ireland H."/>
            <person name="Wu R."/>
            <person name="Atkinson R."/>
            <person name="Karunairetnam S."/>
            <person name="Bulley S."/>
            <person name="Chunkath S."/>
            <person name="Hanley Z."/>
            <person name="Storey R."/>
            <person name="Thrimawithana A."/>
            <person name="Thomson S."/>
            <person name="David C."/>
            <person name="Testolin R."/>
        </authorList>
    </citation>
    <scope>NUCLEOTIDE SEQUENCE [LARGE SCALE GENOMIC DNA]</scope>
    <source>
        <strain evidence="6">cv. Red5</strain>
        <tissue evidence="5">Young leaf</tissue>
    </source>
</reference>
<evidence type="ECO:0000256" key="4">
    <source>
        <dbReference type="PROSITE-ProRule" id="PRU00708"/>
    </source>
</evidence>
<dbReference type="InterPro" id="IPR011990">
    <property type="entry name" value="TPR-like_helical_dom_sf"/>
</dbReference>
<dbReference type="AlphaFoldDB" id="A0A2R6Q6F5"/>
<feature type="repeat" description="PPR" evidence="4">
    <location>
        <begin position="385"/>
        <end position="419"/>
    </location>
</feature>
<dbReference type="InterPro" id="IPR002885">
    <property type="entry name" value="PPR_rpt"/>
</dbReference>
<dbReference type="EMBL" id="NKQK01000019">
    <property type="protein sequence ID" value="PSS02732.1"/>
    <property type="molecule type" value="Genomic_DNA"/>
</dbReference>
<dbReference type="Gramene" id="PSS02732">
    <property type="protein sequence ID" value="PSS02732"/>
    <property type="gene ID" value="CEY00_Acc33622"/>
</dbReference>
<dbReference type="Pfam" id="PF01535">
    <property type="entry name" value="PPR"/>
    <property type="match status" value="4"/>
</dbReference>
<evidence type="ECO:0000256" key="1">
    <source>
        <dbReference type="ARBA" id="ARBA00006643"/>
    </source>
</evidence>
<sequence length="799" mass="89528">MESKTIIANLANLLQSCIDKKAHLLGKLLHGYILRNGLSADTFLLNRLVEFYCKCGHTRTARHVFDKIPHRNIYSWHAMLDGYCKGSNLKDAHELFAEMPDRNTVSWNTLISALVQTGFEQKALDVYGMMNLEGFVPTRFTLASVLSACGGLGDVGCGRECHGVAIKIGLDKNMYVGNALLYMYAKCRSIEDAIRAFGDLPGPNEVSFTAMMGMLAESDQVEEAFSMFRSMIRTGIRIDCVSLSSVLGVCASGGAGEFCDSSETYGFPSYMHGQQIHGLTVKLGFERDLHLINSLLDMYAKKGDMDNAEIIFSYLPEKSVVSWNIMIGGYGQRHQTDKAVEYMRRMQSQGFEPDEVTYINMLAACIKTGHIETAHQIFDRMVRPSLSSWHAMLSGYSQSKNYKEAIRLFREMQFRGVQPDRTALAIVLSSCAGMGLLEGGKQVHAASVRAMFHTDVYVASGLIGMYSKCNKIEMAICSFDRLPEMDIVCWNSMIAGLSLNYLEKEAFTLFKQMLRKGMLSNQFSYTMILSCCAKLSSLYQGRQIHAHIEKDGYVNDVFVGSSLINMYSKCGDVDRARQYFDEMPCKNIVTWNEMIHGYAQHGCGDEAVTLYEDMIESGQEPDSITFVAVLTACSHSGLVDMGTRIFNSMQLEHGVEPLLDHYTCVVDALGRAGRFDEAEVLIDNMPYKDDPIIWEVLLSACRVHANVSLARRAAEELFCLDPHNSAPYVLVANIYSSLGRWEEAKVVRQIMSDKRVLKNPGYSWVEHKNRMQVFKVDDDFRIAVDAFEEANVEMSCFNG</sequence>
<dbReference type="OMA" id="CIDKKAH"/>
<proteinExistence type="inferred from homology"/>
<feature type="repeat" description="PPR" evidence="4">
    <location>
        <begin position="587"/>
        <end position="621"/>
    </location>
</feature>
<feature type="repeat" description="PPR" evidence="4">
    <location>
        <begin position="556"/>
        <end position="586"/>
    </location>
</feature>
<feature type="repeat" description="PPR" evidence="4">
    <location>
        <begin position="486"/>
        <end position="520"/>
    </location>
</feature>
<evidence type="ECO:0000313" key="5">
    <source>
        <dbReference type="EMBL" id="PSS02732.1"/>
    </source>
</evidence>
<feature type="repeat" description="PPR" evidence="4">
    <location>
        <begin position="354"/>
        <end position="384"/>
    </location>
</feature>
<accession>A0A2R6Q6F5</accession>
<dbReference type="Pfam" id="PF20431">
    <property type="entry name" value="E_motif"/>
    <property type="match status" value="1"/>
</dbReference>
<dbReference type="PROSITE" id="PS51257">
    <property type="entry name" value="PROKAR_LIPOPROTEIN"/>
    <property type="match status" value="1"/>
</dbReference>
<name>A0A2R6Q6F5_ACTCC</name>
<dbReference type="PROSITE" id="PS51375">
    <property type="entry name" value="PPR"/>
    <property type="match status" value="9"/>
</dbReference>
<dbReference type="GO" id="GO:0003723">
    <property type="term" value="F:RNA binding"/>
    <property type="evidence" value="ECO:0007669"/>
    <property type="project" value="InterPro"/>
</dbReference>
<dbReference type="InterPro" id="IPR046848">
    <property type="entry name" value="E_motif"/>
</dbReference>
<dbReference type="OrthoDB" id="185373at2759"/>
<dbReference type="NCBIfam" id="TIGR00756">
    <property type="entry name" value="PPR"/>
    <property type="match status" value="10"/>
</dbReference>
<dbReference type="FunFam" id="1.25.40.10:FF:000488">
    <property type="entry name" value="Pentatricopeptide repeat-containing protein, mitochondrial"/>
    <property type="match status" value="1"/>
</dbReference>
<organism evidence="5 6">
    <name type="scientific">Actinidia chinensis var. chinensis</name>
    <name type="common">Chinese soft-hair kiwi</name>
    <dbReference type="NCBI Taxonomy" id="1590841"/>
    <lineage>
        <taxon>Eukaryota</taxon>
        <taxon>Viridiplantae</taxon>
        <taxon>Streptophyta</taxon>
        <taxon>Embryophyta</taxon>
        <taxon>Tracheophyta</taxon>
        <taxon>Spermatophyta</taxon>
        <taxon>Magnoliopsida</taxon>
        <taxon>eudicotyledons</taxon>
        <taxon>Gunneridae</taxon>
        <taxon>Pentapetalae</taxon>
        <taxon>asterids</taxon>
        <taxon>Ericales</taxon>
        <taxon>Actinidiaceae</taxon>
        <taxon>Actinidia</taxon>
    </lineage>
</organism>
<keyword evidence="6" id="KW-1185">Reference proteome</keyword>
<evidence type="ECO:0000256" key="2">
    <source>
        <dbReference type="ARBA" id="ARBA00022737"/>
    </source>
</evidence>
<comment type="caution">
    <text evidence="5">The sequence shown here is derived from an EMBL/GenBank/DDBJ whole genome shotgun (WGS) entry which is preliminary data.</text>
</comment>
<dbReference type="STRING" id="1590841.A0A2R6Q6F5"/>
<feature type="repeat" description="PPR" evidence="4">
    <location>
        <begin position="622"/>
        <end position="657"/>
    </location>
</feature>
<dbReference type="InParanoid" id="A0A2R6Q6F5"/>
<dbReference type="GO" id="GO:0009451">
    <property type="term" value="P:RNA modification"/>
    <property type="evidence" value="ECO:0007669"/>
    <property type="project" value="InterPro"/>
</dbReference>
<evidence type="ECO:0000313" key="6">
    <source>
        <dbReference type="Proteomes" id="UP000241394"/>
    </source>
</evidence>
<dbReference type="SUPFAM" id="SSF48452">
    <property type="entry name" value="TPR-like"/>
    <property type="match status" value="1"/>
</dbReference>
<dbReference type="InterPro" id="IPR046960">
    <property type="entry name" value="PPR_At4g14850-like_plant"/>
</dbReference>
<dbReference type="FunCoup" id="A0A2R6Q6F5">
    <property type="interactions" value="384"/>
</dbReference>
<dbReference type="PANTHER" id="PTHR47926">
    <property type="entry name" value="PENTATRICOPEPTIDE REPEAT-CONTAINING PROTEIN"/>
    <property type="match status" value="1"/>
</dbReference>
<dbReference type="FunFam" id="1.25.40.10:FF:000442">
    <property type="entry name" value="Pentatricopeptide repeat-containing protein At3g49710"/>
    <property type="match status" value="1"/>
</dbReference>
<keyword evidence="3" id="KW-0809">Transit peptide</keyword>
<gene>
    <name evidence="5" type="ORF">CEY00_Acc33622</name>
</gene>
<dbReference type="Gene3D" id="1.25.40.10">
    <property type="entry name" value="Tetratricopeptide repeat domain"/>
    <property type="match status" value="7"/>
</dbReference>
<dbReference type="FunFam" id="1.25.40.10:FF:000688">
    <property type="entry name" value="Pentatricopeptide repeat-containing protein"/>
    <property type="match status" value="1"/>
</dbReference>
<reference evidence="6" key="2">
    <citation type="journal article" date="2018" name="BMC Genomics">
        <title>A manually annotated Actinidia chinensis var. chinensis (kiwifruit) genome highlights the challenges associated with draft genomes and gene prediction in plants.</title>
        <authorList>
            <person name="Pilkington S.M."/>
            <person name="Crowhurst R."/>
            <person name="Hilario E."/>
            <person name="Nardozza S."/>
            <person name="Fraser L."/>
            <person name="Peng Y."/>
            <person name="Gunaseelan K."/>
            <person name="Simpson R."/>
            <person name="Tahir J."/>
            <person name="Deroles S.C."/>
            <person name="Templeton K."/>
            <person name="Luo Z."/>
            <person name="Davy M."/>
            <person name="Cheng C."/>
            <person name="McNeilage M."/>
            <person name="Scaglione D."/>
            <person name="Liu Y."/>
            <person name="Zhang Q."/>
            <person name="Datson P."/>
            <person name="De Silva N."/>
            <person name="Gardiner S.E."/>
            <person name="Bassett H."/>
            <person name="Chagne D."/>
            <person name="McCallum J."/>
            <person name="Dzierzon H."/>
            <person name="Deng C."/>
            <person name="Wang Y.Y."/>
            <person name="Barron L."/>
            <person name="Manako K."/>
            <person name="Bowen J."/>
            <person name="Foster T.M."/>
            <person name="Erridge Z.A."/>
            <person name="Tiffin H."/>
            <person name="Waite C.N."/>
            <person name="Davies K.M."/>
            <person name="Grierson E.P."/>
            <person name="Laing W.A."/>
            <person name="Kirk R."/>
            <person name="Chen X."/>
            <person name="Wood M."/>
            <person name="Montefiori M."/>
            <person name="Brummell D.A."/>
            <person name="Schwinn K.E."/>
            <person name="Catanach A."/>
            <person name="Fullerton C."/>
            <person name="Li D."/>
            <person name="Meiyalaghan S."/>
            <person name="Nieuwenhuizen N."/>
            <person name="Read N."/>
            <person name="Prakash R."/>
            <person name="Hunter D."/>
            <person name="Zhang H."/>
            <person name="McKenzie M."/>
            <person name="Knabel M."/>
            <person name="Harris A."/>
            <person name="Allan A.C."/>
            <person name="Gleave A."/>
            <person name="Chen A."/>
            <person name="Janssen B.J."/>
            <person name="Plunkett B."/>
            <person name="Ampomah-Dwamena C."/>
            <person name="Voogd C."/>
            <person name="Leif D."/>
            <person name="Lafferty D."/>
            <person name="Souleyre E.J.F."/>
            <person name="Varkonyi-Gasic E."/>
            <person name="Gambi F."/>
            <person name="Hanley J."/>
            <person name="Yao J.L."/>
            <person name="Cheung J."/>
            <person name="David K.M."/>
            <person name="Warren B."/>
            <person name="Marsh K."/>
            <person name="Snowden K.C."/>
            <person name="Lin-Wang K."/>
            <person name="Brian L."/>
            <person name="Martinez-Sanchez M."/>
            <person name="Wang M."/>
            <person name="Ileperuma N."/>
            <person name="Macnee N."/>
            <person name="Campin R."/>
            <person name="McAtee P."/>
            <person name="Drummond R.S.M."/>
            <person name="Espley R.V."/>
            <person name="Ireland H.S."/>
            <person name="Wu R."/>
            <person name="Atkinson R.G."/>
            <person name="Karunairetnam S."/>
            <person name="Bulley S."/>
            <person name="Chunkath S."/>
            <person name="Hanley Z."/>
            <person name="Storey R."/>
            <person name="Thrimawithana A.H."/>
            <person name="Thomson S."/>
            <person name="David C."/>
            <person name="Testolin R."/>
            <person name="Huang H."/>
            <person name="Hellens R.P."/>
            <person name="Schaffer R.J."/>
        </authorList>
    </citation>
    <scope>NUCLEOTIDE SEQUENCE [LARGE SCALE GENOMIC DNA]</scope>
    <source>
        <strain evidence="6">cv. Red5</strain>
    </source>
</reference>